<organism evidence="1 2">
    <name type="scientific">Liparis tanakae</name>
    <name type="common">Tanaka's snailfish</name>
    <dbReference type="NCBI Taxonomy" id="230148"/>
    <lineage>
        <taxon>Eukaryota</taxon>
        <taxon>Metazoa</taxon>
        <taxon>Chordata</taxon>
        <taxon>Craniata</taxon>
        <taxon>Vertebrata</taxon>
        <taxon>Euteleostomi</taxon>
        <taxon>Actinopterygii</taxon>
        <taxon>Neopterygii</taxon>
        <taxon>Teleostei</taxon>
        <taxon>Neoteleostei</taxon>
        <taxon>Acanthomorphata</taxon>
        <taxon>Eupercaria</taxon>
        <taxon>Perciformes</taxon>
        <taxon>Cottioidei</taxon>
        <taxon>Cottales</taxon>
        <taxon>Liparidae</taxon>
        <taxon>Liparis</taxon>
    </lineage>
</organism>
<comment type="caution">
    <text evidence="1">The sequence shown here is derived from an EMBL/GenBank/DDBJ whole genome shotgun (WGS) entry which is preliminary data.</text>
</comment>
<dbReference type="Proteomes" id="UP000314294">
    <property type="component" value="Unassembled WGS sequence"/>
</dbReference>
<keyword evidence="2" id="KW-1185">Reference proteome</keyword>
<evidence type="ECO:0000313" key="2">
    <source>
        <dbReference type="Proteomes" id="UP000314294"/>
    </source>
</evidence>
<dbReference type="EMBL" id="SRLO01000390">
    <property type="protein sequence ID" value="TNN58073.1"/>
    <property type="molecule type" value="Genomic_DNA"/>
</dbReference>
<protein>
    <submittedName>
        <fullName evidence="1">Uncharacterized protein</fullName>
    </submittedName>
</protein>
<gene>
    <name evidence="1" type="ORF">EYF80_031745</name>
</gene>
<accession>A0A4Z2GZ65</accession>
<name>A0A4Z2GZ65_9TELE</name>
<sequence length="69" mass="7717">MQPGHPQPNRGTDGPRWVSVLMSLGCWFRRVGGMAPSVFFGSSVFVGLQWERKLSESHSVHYSPPLIHP</sequence>
<proteinExistence type="predicted"/>
<evidence type="ECO:0000313" key="1">
    <source>
        <dbReference type="EMBL" id="TNN58073.1"/>
    </source>
</evidence>
<reference evidence="1 2" key="1">
    <citation type="submission" date="2019-03" db="EMBL/GenBank/DDBJ databases">
        <title>First draft genome of Liparis tanakae, snailfish: a comprehensive survey of snailfish specific genes.</title>
        <authorList>
            <person name="Kim W."/>
            <person name="Song I."/>
            <person name="Jeong J.-H."/>
            <person name="Kim D."/>
            <person name="Kim S."/>
            <person name="Ryu S."/>
            <person name="Song J.Y."/>
            <person name="Lee S.K."/>
        </authorList>
    </citation>
    <scope>NUCLEOTIDE SEQUENCE [LARGE SCALE GENOMIC DNA]</scope>
    <source>
        <tissue evidence="1">Muscle</tissue>
    </source>
</reference>
<dbReference type="AlphaFoldDB" id="A0A4Z2GZ65"/>